<evidence type="ECO:0000313" key="3">
    <source>
        <dbReference type="Proteomes" id="UP000267464"/>
    </source>
</evidence>
<dbReference type="AlphaFoldDB" id="A0A3N7JUQ5"/>
<evidence type="ECO:0000256" key="1">
    <source>
        <dbReference type="SAM" id="Phobius"/>
    </source>
</evidence>
<feature type="transmembrane region" description="Helical" evidence="1">
    <location>
        <begin position="51"/>
        <end position="72"/>
    </location>
</feature>
<keyword evidence="1" id="KW-0472">Membrane</keyword>
<reference evidence="2 3" key="1">
    <citation type="submission" date="2018-08" db="EMBL/GenBank/DDBJ databases">
        <authorList>
            <person name="Khan S.A."/>
            <person name="Jeon C.O."/>
            <person name="Chun B.H."/>
            <person name="Jeong S.E."/>
        </authorList>
    </citation>
    <scope>NUCLEOTIDE SEQUENCE [LARGE SCALE GENOMIC DNA]</scope>
    <source>
        <strain evidence="2 3">S-16</strain>
    </source>
</reference>
<comment type="caution">
    <text evidence="2">The sequence shown here is derived from an EMBL/GenBank/DDBJ whole genome shotgun (WGS) entry which is preliminary data.</text>
</comment>
<dbReference type="OrthoDB" id="8904332at2"/>
<keyword evidence="1" id="KW-1133">Transmembrane helix</keyword>
<name>A0A3N7JUQ5_9BURK</name>
<gene>
    <name evidence="2" type="ORF">DZC73_20265</name>
</gene>
<evidence type="ECO:0000313" key="2">
    <source>
        <dbReference type="EMBL" id="RQP22645.1"/>
    </source>
</evidence>
<accession>A0A3N7JUQ5</accession>
<sequence length="155" mass="17526">MNDTKQVQDELRRSITVGWINALQLVVIMFLVSVVRAAIANDFKPFGRDPGNLGLDIMIVIFAIYALIPVAVRMFDGLIFRWTMVGAAVFFFLMFIAHQLTHMVVDKMPLNIYHVLDFSHHAVLLWLIVCSVRWARMADRPMSVAAAPELAVSPK</sequence>
<feature type="transmembrane region" description="Helical" evidence="1">
    <location>
        <begin position="20"/>
        <end position="39"/>
    </location>
</feature>
<organism evidence="2 3">
    <name type="scientific">Piscinibacter terrae</name>
    <dbReference type="NCBI Taxonomy" id="2496871"/>
    <lineage>
        <taxon>Bacteria</taxon>
        <taxon>Pseudomonadati</taxon>
        <taxon>Pseudomonadota</taxon>
        <taxon>Betaproteobacteria</taxon>
        <taxon>Burkholderiales</taxon>
        <taxon>Sphaerotilaceae</taxon>
        <taxon>Piscinibacter</taxon>
    </lineage>
</organism>
<keyword evidence="3" id="KW-1185">Reference proteome</keyword>
<keyword evidence="1" id="KW-0812">Transmembrane</keyword>
<protein>
    <submittedName>
        <fullName evidence="2">Uncharacterized protein</fullName>
    </submittedName>
</protein>
<dbReference type="RefSeq" id="WP_124542210.1">
    <property type="nucleotide sequence ID" value="NZ_QUSW01000006.1"/>
</dbReference>
<reference evidence="2 3" key="2">
    <citation type="submission" date="2018-12" db="EMBL/GenBank/DDBJ databases">
        <title>Rhizobacter gummiphilus sp. nov., a rubber-degrading bacterium isolated from the soil of a botanical garden in Japan.</title>
        <authorList>
            <person name="Shunsuke S.S."/>
        </authorList>
    </citation>
    <scope>NUCLEOTIDE SEQUENCE [LARGE SCALE GENOMIC DNA]</scope>
    <source>
        <strain evidence="2 3">S-16</strain>
    </source>
</reference>
<proteinExistence type="predicted"/>
<feature type="transmembrane region" description="Helical" evidence="1">
    <location>
        <begin position="118"/>
        <end position="135"/>
    </location>
</feature>
<dbReference type="EMBL" id="QUSW01000006">
    <property type="protein sequence ID" value="RQP22645.1"/>
    <property type="molecule type" value="Genomic_DNA"/>
</dbReference>
<dbReference type="Proteomes" id="UP000267464">
    <property type="component" value="Unassembled WGS sequence"/>
</dbReference>
<feature type="transmembrane region" description="Helical" evidence="1">
    <location>
        <begin position="79"/>
        <end position="98"/>
    </location>
</feature>